<dbReference type="OrthoDB" id="2803783at2759"/>
<comment type="caution">
    <text evidence="1">The sequence shown here is derived from an EMBL/GenBank/DDBJ whole genome shotgun (WGS) entry which is preliminary data.</text>
</comment>
<evidence type="ECO:0000313" key="2">
    <source>
        <dbReference type="Proteomes" id="UP000736335"/>
    </source>
</evidence>
<organism evidence="1 2">
    <name type="scientific">Thelephora terrestris</name>
    <dbReference type="NCBI Taxonomy" id="56493"/>
    <lineage>
        <taxon>Eukaryota</taxon>
        <taxon>Fungi</taxon>
        <taxon>Dikarya</taxon>
        <taxon>Basidiomycota</taxon>
        <taxon>Agaricomycotina</taxon>
        <taxon>Agaricomycetes</taxon>
        <taxon>Thelephorales</taxon>
        <taxon>Thelephoraceae</taxon>
        <taxon>Thelephora</taxon>
    </lineage>
</organism>
<name>A0A9P6HCH8_9AGAM</name>
<gene>
    <name evidence="1" type="ORF">BJ322DRAFT_977808</name>
</gene>
<feature type="non-terminal residue" evidence="1">
    <location>
        <position position="1"/>
    </location>
</feature>
<proteinExistence type="predicted"/>
<reference evidence="1" key="2">
    <citation type="submission" date="2020-11" db="EMBL/GenBank/DDBJ databases">
        <authorList>
            <consortium name="DOE Joint Genome Institute"/>
            <person name="Kuo A."/>
            <person name="Miyauchi S."/>
            <person name="Kiss E."/>
            <person name="Drula E."/>
            <person name="Kohler A."/>
            <person name="Sanchez-Garcia M."/>
            <person name="Andreopoulos B."/>
            <person name="Barry K.W."/>
            <person name="Bonito G."/>
            <person name="Buee M."/>
            <person name="Carver A."/>
            <person name="Chen C."/>
            <person name="Cichocki N."/>
            <person name="Clum A."/>
            <person name="Culley D."/>
            <person name="Crous P.W."/>
            <person name="Fauchery L."/>
            <person name="Girlanda M."/>
            <person name="Hayes R."/>
            <person name="Keri Z."/>
            <person name="Labutti K."/>
            <person name="Lipzen A."/>
            <person name="Lombard V."/>
            <person name="Magnuson J."/>
            <person name="Maillard F."/>
            <person name="Morin E."/>
            <person name="Murat C."/>
            <person name="Nolan M."/>
            <person name="Ohm R."/>
            <person name="Pangilinan J."/>
            <person name="Pereira M."/>
            <person name="Perotto S."/>
            <person name="Peter M."/>
            <person name="Riley R."/>
            <person name="Sitrit Y."/>
            <person name="Stielow B."/>
            <person name="Szollosi G."/>
            <person name="Zifcakova L."/>
            <person name="Stursova M."/>
            <person name="Spatafora J.W."/>
            <person name="Tedersoo L."/>
            <person name="Vaario L.-M."/>
            <person name="Yamada A."/>
            <person name="Yan M."/>
            <person name="Wang P."/>
            <person name="Xu J."/>
            <person name="Bruns T."/>
            <person name="Baldrian P."/>
            <person name="Vilgalys R."/>
            <person name="Henrissat B."/>
            <person name="Grigoriev I.V."/>
            <person name="Hibbett D."/>
            <person name="Nagy L.G."/>
            <person name="Martin F.M."/>
        </authorList>
    </citation>
    <scope>NUCLEOTIDE SEQUENCE</scope>
    <source>
        <strain evidence="1">UH-Tt-Lm1</strain>
    </source>
</reference>
<protein>
    <submittedName>
        <fullName evidence="1">Uncharacterized protein</fullName>
    </submittedName>
</protein>
<accession>A0A9P6HCH8</accession>
<evidence type="ECO:0000313" key="1">
    <source>
        <dbReference type="EMBL" id="KAF9784043.1"/>
    </source>
</evidence>
<dbReference type="Proteomes" id="UP000736335">
    <property type="component" value="Unassembled WGS sequence"/>
</dbReference>
<reference evidence="1" key="1">
    <citation type="journal article" date="2020" name="Nat. Commun.">
        <title>Large-scale genome sequencing of mycorrhizal fungi provides insights into the early evolution of symbiotic traits.</title>
        <authorList>
            <person name="Miyauchi S."/>
            <person name="Kiss E."/>
            <person name="Kuo A."/>
            <person name="Drula E."/>
            <person name="Kohler A."/>
            <person name="Sanchez-Garcia M."/>
            <person name="Morin E."/>
            <person name="Andreopoulos B."/>
            <person name="Barry K.W."/>
            <person name="Bonito G."/>
            <person name="Buee M."/>
            <person name="Carver A."/>
            <person name="Chen C."/>
            <person name="Cichocki N."/>
            <person name="Clum A."/>
            <person name="Culley D."/>
            <person name="Crous P.W."/>
            <person name="Fauchery L."/>
            <person name="Girlanda M."/>
            <person name="Hayes R.D."/>
            <person name="Keri Z."/>
            <person name="LaButti K."/>
            <person name="Lipzen A."/>
            <person name="Lombard V."/>
            <person name="Magnuson J."/>
            <person name="Maillard F."/>
            <person name="Murat C."/>
            <person name="Nolan M."/>
            <person name="Ohm R.A."/>
            <person name="Pangilinan J."/>
            <person name="Pereira M.F."/>
            <person name="Perotto S."/>
            <person name="Peter M."/>
            <person name="Pfister S."/>
            <person name="Riley R."/>
            <person name="Sitrit Y."/>
            <person name="Stielow J.B."/>
            <person name="Szollosi G."/>
            <person name="Zifcakova L."/>
            <person name="Stursova M."/>
            <person name="Spatafora J.W."/>
            <person name="Tedersoo L."/>
            <person name="Vaario L.M."/>
            <person name="Yamada A."/>
            <person name="Yan M."/>
            <person name="Wang P."/>
            <person name="Xu J."/>
            <person name="Bruns T."/>
            <person name="Baldrian P."/>
            <person name="Vilgalys R."/>
            <person name="Dunand C."/>
            <person name="Henrissat B."/>
            <person name="Grigoriev I.V."/>
            <person name="Hibbett D."/>
            <person name="Nagy L.G."/>
            <person name="Martin F.M."/>
        </authorList>
    </citation>
    <scope>NUCLEOTIDE SEQUENCE</scope>
    <source>
        <strain evidence="1">UH-Tt-Lm1</strain>
    </source>
</reference>
<keyword evidence="2" id="KW-1185">Reference proteome</keyword>
<dbReference type="AlphaFoldDB" id="A0A9P6HCH8"/>
<sequence length="106" mass="11984">WSPTSPMNIPEILSAKDFEDMWVLWWSAIQPKWRDTQSWPFVQEDAAGRGWGSLHKGGKDGLFLIIVSLGWWIHARDPSETSKVDDAISDVAWVVNNLISFLSADA</sequence>
<feature type="non-terminal residue" evidence="1">
    <location>
        <position position="106"/>
    </location>
</feature>
<dbReference type="EMBL" id="WIUZ02000009">
    <property type="protein sequence ID" value="KAF9784043.1"/>
    <property type="molecule type" value="Genomic_DNA"/>
</dbReference>